<dbReference type="SUPFAM" id="SSF82185">
    <property type="entry name" value="Histone H3 K4-specific methyltransferase SET7/9 N-terminal domain"/>
    <property type="match status" value="1"/>
</dbReference>
<evidence type="ECO:0008006" key="2">
    <source>
        <dbReference type="Google" id="ProtNLM"/>
    </source>
</evidence>
<protein>
    <recommendedName>
        <fullName evidence="2">MORN repeat-containing protein</fullName>
    </recommendedName>
</protein>
<proteinExistence type="predicted"/>
<reference evidence="1" key="1">
    <citation type="submission" date="2018-05" db="EMBL/GenBank/DDBJ databases">
        <authorList>
            <person name="Lanie J.A."/>
            <person name="Ng W.-L."/>
            <person name="Kazmierczak K.M."/>
            <person name="Andrzejewski T.M."/>
            <person name="Davidsen T.M."/>
            <person name="Wayne K.J."/>
            <person name="Tettelin H."/>
            <person name="Glass J.I."/>
            <person name="Rusch D."/>
            <person name="Podicherti R."/>
            <person name="Tsui H.-C.T."/>
            <person name="Winkler M.E."/>
        </authorList>
    </citation>
    <scope>NUCLEOTIDE SEQUENCE</scope>
</reference>
<dbReference type="AlphaFoldDB" id="A0A383AC70"/>
<gene>
    <name evidence="1" type="ORF">METZ01_LOCUS458261</name>
</gene>
<accession>A0A383AC70</accession>
<organism evidence="1">
    <name type="scientific">marine metagenome</name>
    <dbReference type="NCBI Taxonomy" id="408172"/>
    <lineage>
        <taxon>unclassified sequences</taxon>
        <taxon>metagenomes</taxon>
        <taxon>ecological metagenomes</taxon>
    </lineage>
</organism>
<name>A0A383AC70_9ZZZZ</name>
<feature type="non-terminal residue" evidence="1">
    <location>
        <position position="127"/>
    </location>
</feature>
<evidence type="ECO:0000313" key="1">
    <source>
        <dbReference type="EMBL" id="SVE05407.1"/>
    </source>
</evidence>
<dbReference type="EMBL" id="UINC01190993">
    <property type="protein sequence ID" value="SVE05407.1"/>
    <property type="molecule type" value="Genomic_DNA"/>
</dbReference>
<dbReference type="Gene3D" id="2.20.110.10">
    <property type="entry name" value="Histone H3 K4-specific methyltransferase SET7/9 N-terminal domain"/>
    <property type="match status" value="1"/>
</dbReference>
<sequence length="127" mass="14428">MNHFSQILAVFLLTSYLVAQITVDSTVFKGVVSTQDYDGIDENNLVLIDALFYETFYENETNKPYSGKAFRTYQGGEIKFKGSYKDGKLNGKVSTWYQNGQKESEGIYTDWINDGLFTTWSPNGQES</sequence>